<dbReference type="Gene3D" id="3.80.10.10">
    <property type="entry name" value="Ribonuclease Inhibitor"/>
    <property type="match status" value="1"/>
</dbReference>
<name>K0RSN7_THAOC</name>
<dbReference type="EMBL" id="AGNL01030398">
    <property type="protein sequence ID" value="EJK56823.1"/>
    <property type="molecule type" value="Genomic_DNA"/>
</dbReference>
<comment type="caution">
    <text evidence="2">The sequence shown here is derived from an EMBL/GenBank/DDBJ whole genome shotgun (WGS) entry which is preliminary data.</text>
</comment>
<keyword evidence="3" id="KW-1185">Reference proteome</keyword>
<dbReference type="AlphaFoldDB" id="K0RSN7"/>
<gene>
    <name evidence="2" type="ORF">THAOC_23209</name>
</gene>
<dbReference type="SUPFAM" id="SSF52047">
    <property type="entry name" value="RNI-like"/>
    <property type="match status" value="1"/>
</dbReference>
<organism evidence="2 3">
    <name type="scientific">Thalassiosira oceanica</name>
    <name type="common">Marine diatom</name>
    <dbReference type="NCBI Taxonomy" id="159749"/>
    <lineage>
        <taxon>Eukaryota</taxon>
        <taxon>Sar</taxon>
        <taxon>Stramenopiles</taxon>
        <taxon>Ochrophyta</taxon>
        <taxon>Bacillariophyta</taxon>
        <taxon>Coscinodiscophyceae</taxon>
        <taxon>Thalassiosirophycidae</taxon>
        <taxon>Thalassiosirales</taxon>
        <taxon>Thalassiosiraceae</taxon>
        <taxon>Thalassiosira</taxon>
    </lineage>
</organism>
<accession>K0RSN7</accession>
<dbReference type="Proteomes" id="UP000266841">
    <property type="component" value="Unassembled WGS sequence"/>
</dbReference>
<proteinExistence type="predicted"/>
<dbReference type="OrthoDB" id="120976at2759"/>
<protein>
    <submittedName>
        <fullName evidence="2">Uncharacterized protein</fullName>
    </submittedName>
</protein>
<dbReference type="InterPro" id="IPR032675">
    <property type="entry name" value="LRR_dom_sf"/>
</dbReference>
<sequence>MLVKLILRKNNINDDGCRVIAESLRMNRRLRWLEIDSDRITSQGFASFIPVVCNASSIKETLNSNHIIEYIATSNGLHDRVPEDLIELLKMNQGTDKKATAELKVLRCHFNDSVDNVAMLDTKTLPFLFQWFGRLNDGNEDTKHPNAFVLELIPSGVRGENGGTQGNWDGMGHSGMRRISPRPASSPHWRPGPSTRETAASFNFRGACLGPQRRSDEGTSRPLTISTRHLPPRRLGAAGSSSPLIRRTSRLSSAQLAASNLAVVLPERSLED</sequence>
<reference evidence="2 3" key="1">
    <citation type="journal article" date="2012" name="Genome Biol.">
        <title>Genome and low-iron response of an oceanic diatom adapted to chronic iron limitation.</title>
        <authorList>
            <person name="Lommer M."/>
            <person name="Specht M."/>
            <person name="Roy A.S."/>
            <person name="Kraemer L."/>
            <person name="Andreson R."/>
            <person name="Gutowska M.A."/>
            <person name="Wolf J."/>
            <person name="Bergner S.V."/>
            <person name="Schilhabel M.B."/>
            <person name="Klostermeier U.C."/>
            <person name="Beiko R.G."/>
            <person name="Rosenstiel P."/>
            <person name="Hippler M."/>
            <person name="Laroche J."/>
        </authorList>
    </citation>
    <scope>NUCLEOTIDE SEQUENCE [LARGE SCALE GENOMIC DNA]</scope>
    <source>
        <strain evidence="2 3">CCMP1005</strain>
    </source>
</reference>
<evidence type="ECO:0000313" key="2">
    <source>
        <dbReference type="EMBL" id="EJK56823.1"/>
    </source>
</evidence>
<evidence type="ECO:0000256" key="1">
    <source>
        <dbReference type="SAM" id="MobiDB-lite"/>
    </source>
</evidence>
<feature type="region of interest" description="Disordered" evidence="1">
    <location>
        <begin position="206"/>
        <end position="246"/>
    </location>
</feature>
<evidence type="ECO:0000313" key="3">
    <source>
        <dbReference type="Proteomes" id="UP000266841"/>
    </source>
</evidence>